<feature type="compositionally biased region" description="Basic and acidic residues" evidence="1">
    <location>
        <begin position="192"/>
        <end position="207"/>
    </location>
</feature>
<evidence type="ECO:0000256" key="1">
    <source>
        <dbReference type="SAM" id="MobiDB-lite"/>
    </source>
</evidence>
<dbReference type="EMBL" id="JAKNSF020000031">
    <property type="protein sequence ID" value="KAK7728773.1"/>
    <property type="molecule type" value="Genomic_DNA"/>
</dbReference>
<organism evidence="2 3">
    <name type="scientific">Diaporthe eres</name>
    <name type="common">Phomopsis oblonga</name>
    <dbReference type="NCBI Taxonomy" id="83184"/>
    <lineage>
        <taxon>Eukaryota</taxon>
        <taxon>Fungi</taxon>
        <taxon>Dikarya</taxon>
        <taxon>Ascomycota</taxon>
        <taxon>Pezizomycotina</taxon>
        <taxon>Sordariomycetes</taxon>
        <taxon>Sordariomycetidae</taxon>
        <taxon>Diaporthales</taxon>
        <taxon>Diaporthaceae</taxon>
        <taxon>Diaporthe</taxon>
        <taxon>Diaporthe eres species complex</taxon>
    </lineage>
</organism>
<sequence>MVPIAQAPKDVLARWEENGQLQTKSWVARINESVLSFPGVWDFSTMQLSKLDPYCKTSHDGEPCLELSGFTAILKRFVPEPAWAGLDATAPVLWQIFTYIGGYPFLTSETKSETRDRLSRTEFICAVSFLHPGFSDRLFNSDNDERTRARTNADQRRLIFQALASPQPRRQWNAGDESLWASKAAERAARYWDPRGNGDRTAREPHNKGCNRGADGDECFHDLLDFMYAFQPVEDGPPVPRSEFVGVAKNMVERGEVVLTPLHEMGMARGRFEGLVEFLLVMYLEGSVDNLEELPSDFSERKDKVVTAFYGGYGKGSIDFLEFDKVLSAGTSEIMGGKEFVTNEFPELLMALEWILDTYIPSLLKPEVE</sequence>
<proteinExistence type="predicted"/>
<gene>
    <name evidence="2" type="ORF">SLS63_006381</name>
</gene>
<protein>
    <submittedName>
        <fullName evidence="2">Uncharacterized protein</fullName>
    </submittedName>
</protein>
<accession>A0ABR1P826</accession>
<evidence type="ECO:0000313" key="3">
    <source>
        <dbReference type="Proteomes" id="UP001430848"/>
    </source>
</evidence>
<evidence type="ECO:0000313" key="2">
    <source>
        <dbReference type="EMBL" id="KAK7728773.1"/>
    </source>
</evidence>
<name>A0ABR1P826_DIAER</name>
<feature type="region of interest" description="Disordered" evidence="1">
    <location>
        <begin position="192"/>
        <end position="211"/>
    </location>
</feature>
<dbReference type="Proteomes" id="UP001430848">
    <property type="component" value="Unassembled WGS sequence"/>
</dbReference>
<keyword evidence="3" id="KW-1185">Reference proteome</keyword>
<comment type="caution">
    <text evidence="2">The sequence shown here is derived from an EMBL/GenBank/DDBJ whole genome shotgun (WGS) entry which is preliminary data.</text>
</comment>
<reference evidence="2 3" key="1">
    <citation type="submission" date="2024-02" db="EMBL/GenBank/DDBJ databases">
        <title>De novo assembly and annotation of 12 fungi associated with fruit tree decline syndrome in Ontario, Canada.</title>
        <authorList>
            <person name="Sulman M."/>
            <person name="Ellouze W."/>
            <person name="Ilyukhin E."/>
        </authorList>
    </citation>
    <scope>NUCLEOTIDE SEQUENCE [LARGE SCALE GENOMIC DNA]</scope>
    <source>
        <strain evidence="2 3">M169</strain>
    </source>
</reference>